<evidence type="ECO:0000313" key="7">
    <source>
        <dbReference type="Proteomes" id="UP001172737"/>
    </source>
</evidence>
<evidence type="ECO:0000256" key="2">
    <source>
        <dbReference type="ARBA" id="ARBA00022448"/>
    </source>
</evidence>
<dbReference type="InterPro" id="IPR003439">
    <property type="entry name" value="ABC_transporter-like_ATP-bd"/>
</dbReference>
<gene>
    <name evidence="6" type="ORF">QQX10_06970</name>
</gene>
<reference evidence="6" key="1">
    <citation type="submission" date="2023-06" db="EMBL/GenBank/DDBJ databases">
        <title>Sysu t00039.</title>
        <authorList>
            <person name="Gao L."/>
            <person name="Fang B.-Z."/>
            <person name="Li W.-J."/>
        </authorList>
    </citation>
    <scope>NUCLEOTIDE SEQUENCE</scope>
    <source>
        <strain evidence="6">SYSU T00039</strain>
    </source>
</reference>
<dbReference type="Pfam" id="PF00005">
    <property type="entry name" value="ABC_tran"/>
    <property type="match status" value="1"/>
</dbReference>
<dbReference type="InterPro" id="IPR003593">
    <property type="entry name" value="AAA+_ATPase"/>
</dbReference>
<evidence type="ECO:0000259" key="5">
    <source>
        <dbReference type="PROSITE" id="PS50893"/>
    </source>
</evidence>
<sequence length="310" mass="32877">MEVDRGLALEARGLRRAFGTVQAVVDASLAVPPGHVTALIGPNGCGKTTLMLMLAGLLRPDGGEVSVAGRDPLAEGAAARVHLGWMPDVLGTWDSLTCEETLTTFGRAYGLAREPARARAFDLLRTVHLSEYASQPARVLSRGQKQRLSLARALVHDPEVLILDEPASGLDPRSRIELRELVRALAADGKAILISSHVLSELDEMVDSAVFMSKGATLGADADAVVEKARRRWLITALPGTDVRAVLGDLGRPWEPVGDAPERAAVHVVDEADAAALLAVLVGAEVPLIAFGPAGSALEQAYLTMEEDRR</sequence>
<evidence type="ECO:0000313" key="6">
    <source>
        <dbReference type="EMBL" id="MDN4487908.1"/>
    </source>
</evidence>
<dbReference type="GO" id="GO:0005524">
    <property type="term" value="F:ATP binding"/>
    <property type="evidence" value="ECO:0007669"/>
    <property type="project" value="UniProtKB-KW"/>
</dbReference>
<keyword evidence="4 6" id="KW-0067">ATP-binding</keyword>
<dbReference type="SMART" id="SM00382">
    <property type="entry name" value="AAA"/>
    <property type="match status" value="1"/>
</dbReference>
<organism evidence="6 7">
    <name type="scientific">Demequina lignilytica</name>
    <dbReference type="NCBI Taxonomy" id="3051663"/>
    <lineage>
        <taxon>Bacteria</taxon>
        <taxon>Bacillati</taxon>
        <taxon>Actinomycetota</taxon>
        <taxon>Actinomycetes</taxon>
        <taxon>Micrococcales</taxon>
        <taxon>Demequinaceae</taxon>
        <taxon>Demequina</taxon>
    </lineage>
</organism>
<dbReference type="PANTHER" id="PTHR43335:SF3">
    <property type="entry name" value="ABC TRANSPORTER"/>
    <property type="match status" value="1"/>
</dbReference>
<protein>
    <submittedName>
        <fullName evidence="6">ABC transporter ATP-binding protein</fullName>
    </submittedName>
</protein>
<keyword evidence="7" id="KW-1185">Reference proteome</keyword>
<dbReference type="CDD" id="cd03230">
    <property type="entry name" value="ABC_DR_subfamily_A"/>
    <property type="match status" value="1"/>
</dbReference>
<keyword evidence="3" id="KW-0547">Nucleotide-binding</keyword>
<proteinExistence type="inferred from homology"/>
<evidence type="ECO:0000256" key="4">
    <source>
        <dbReference type="ARBA" id="ARBA00022840"/>
    </source>
</evidence>
<dbReference type="PROSITE" id="PS50893">
    <property type="entry name" value="ABC_TRANSPORTER_2"/>
    <property type="match status" value="1"/>
</dbReference>
<dbReference type="InterPro" id="IPR027417">
    <property type="entry name" value="P-loop_NTPase"/>
</dbReference>
<dbReference type="EMBL" id="JAUHPX010000003">
    <property type="protein sequence ID" value="MDN4487908.1"/>
    <property type="molecule type" value="Genomic_DNA"/>
</dbReference>
<dbReference type="AlphaFoldDB" id="A0AAW7M7U8"/>
<keyword evidence="2" id="KW-0813">Transport</keyword>
<comment type="similarity">
    <text evidence="1">Belongs to the ABC transporter superfamily.</text>
</comment>
<dbReference type="SUPFAM" id="SSF52540">
    <property type="entry name" value="P-loop containing nucleoside triphosphate hydrolases"/>
    <property type="match status" value="1"/>
</dbReference>
<name>A0AAW7M7U8_9MICO</name>
<dbReference type="Gene3D" id="3.40.50.300">
    <property type="entry name" value="P-loop containing nucleotide triphosphate hydrolases"/>
    <property type="match status" value="1"/>
</dbReference>
<comment type="caution">
    <text evidence="6">The sequence shown here is derived from an EMBL/GenBank/DDBJ whole genome shotgun (WGS) entry which is preliminary data.</text>
</comment>
<evidence type="ECO:0000256" key="1">
    <source>
        <dbReference type="ARBA" id="ARBA00005417"/>
    </source>
</evidence>
<feature type="domain" description="ABC transporter" evidence="5">
    <location>
        <begin position="9"/>
        <end position="239"/>
    </location>
</feature>
<dbReference type="PANTHER" id="PTHR43335">
    <property type="entry name" value="ABC TRANSPORTER, ATP-BINDING PROTEIN"/>
    <property type="match status" value="1"/>
</dbReference>
<accession>A0AAW7M7U8</accession>
<dbReference type="GO" id="GO:0016887">
    <property type="term" value="F:ATP hydrolysis activity"/>
    <property type="evidence" value="ECO:0007669"/>
    <property type="project" value="InterPro"/>
</dbReference>
<evidence type="ECO:0000256" key="3">
    <source>
        <dbReference type="ARBA" id="ARBA00022741"/>
    </source>
</evidence>
<dbReference type="Proteomes" id="UP001172737">
    <property type="component" value="Unassembled WGS sequence"/>
</dbReference>